<dbReference type="RefSeq" id="WP_357972826.1">
    <property type="nucleotide sequence ID" value="NZ_JBFAIH010000001.1"/>
</dbReference>
<keyword evidence="4 5" id="KW-0472">Membrane</keyword>
<keyword evidence="8" id="KW-1185">Reference proteome</keyword>
<evidence type="ECO:0000313" key="8">
    <source>
        <dbReference type="Proteomes" id="UP001551658"/>
    </source>
</evidence>
<comment type="caution">
    <text evidence="7">The sequence shown here is derived from an EMBL/GenBank/DDBJ whole genome shotgun (WGS) entry which is preliminary data.</text>
</comment>
<sequence>MLWAALAGAVGTVLMIAGVPKVVYRARTERSVRGYRLLPDPLVPVVAAVLPWAEIVLGAALVLGVVPRVSGVAAAALFVVFFLALTVNLLRGRRDLDCGCFAFAADQGEVPHIGWWHALRAAGLAVVAVLVAGAPVPTVAERAAGAGIGVFAVAVVAVGLYARSVMSFGRRPVDDYLTPAAVRLRAVSALSRY</sequence>
<feature type="transmembrane region" description="Helical" evidence="5">
    <location>
        <begin position="72"/>
        <end position="90"/>
    </location>
</feature>
<name>A0ABV3F1T5_9NOCA</name>
<dbReference type="EMBL" id="JBFAIH010000001">
    <property type="protein sequence ID" value="MEV0361668.1"/>
    <property type="molecule type" value="Genomic_DNA"/>
</dbReference>
<feature type="transmembrane region" description="Helical" evidence="5">
    <location>
        <begin position="45"/>
        <end position="66"/>
    </location>
</feature>
<organism evidence="7 8">
    <name type="scientific">Nocardia fusca</name>
    <dbReference type="NCBI Taxonomy" id="941183"/>
    <lineage>
        <taxon>Bacteria</taxon>
        <taxon>Bacillati</taxon>
        <taxon>Actinomycetota</taxon>
        <taxon>Actinomycetes</taxon>
        <taxon>Mycobacteriales</taxon>
        <taxon>Nocardiaceae</taxon>
        <taxon>Nocardia</taxon>
    </lineage>
</organism>
<dbReference type="Pfam" id="PF07291">
    <property type="entry name" value="MauE"/>
    <property type="match status" value="1"/>
</dbReference>
<dbReference type="InterPro" id="IPR009908">
    <property type="entry name" value="Methylamine_util_MauE"/>
</dbReference>
<keyword evidence="2 5" id="KW-0812">Transmembrane</keyword>
<evidence type="ECO:0000256" key="3">
    <source>
        <dbReference type="ARBA" id="ARBA00022989"/>
    </source>
</evidence>
<dbReference type="Proteomes" id="UP001551658">
    <property type="component" value="Unassembled WGS sequence"/>
</dbReference>
<evidence type="ECO:0000256" key="2">
    <source>
        <dbReference type="ARBA" id="ARBA00022692"/>
    </source>
</evidence>
<reference evidence="7 8" key="1">
    <citation type="submission" date="2024-06" db="EMBL/GenBank/DDBJ databases">
        <title>The Natural Products Discovery Center: Release of the First 8490 Sequenced Strains for Exploring Actinobacteria Biosynthetic Diversity.</title>
        <authorList>
            <person name="Kalkreuter E."/>
            <person name="Kautsar S.A."/>
            <person name="Yang D."/>
            <person name="Bader C.D."/>
            <person name="Teijaro C.N."/>
            <person name="Fluegel L."/>
            <person name="Davis C.M."/>
            <person name="Simpson J.R."/>
            <person name="Lauterbach L."/>
            <person name="Steele A.D."/>
            <person name="Gui C."/>
            <person name="Meng S."/>
            <person name="Li G."/>
            <person name="Viehrig K."/>
            <person name="Ye F."/>
            <person name="Su P."/>
            <person name="Kiefer A.F."/>
            <person name="Nichols A."/>
            <person name="Cepeda A.J."/>
            <person name="Yan W."/>
            <person name="Fan B."/>
            <person name="Jiang Y."/>
            <person name="Adhikari A."/>
            <person name="Zheng C.-J."/>
            <person name="Schuster L."/>
            <person name="Cowan T.M."/>
            <person name="Smanski M.J."/>
            <person name="Chevrette M.G."/>
            <person name="De Carvalho L.P.S."/>
            <person name="Shen B."/>
        </authorList>
    </citation>
    <scope>NUCLEOTIDE SEQUENCE [LARGE SCALE GENOMIC DNA]</scope>
    <source>
        <strain evidence="7 8">NPDC050671</strain>
    </source>
</reference>
<evidence type="ECO:0000313" key="7">
    <source>
        <dbReference type="EMBL" id="MEV0361668.1"/>
    </source>
</evidence>
<feature type="transmembrane region" description="Helical" evidence="5">
    <location>
        <begin position="6"/>
        <end position="24"/>
    </location>
</feature>
<feature type="transmembrane region" description="Helical" evidence="5">
    <location>
        <begin position="118"/>
        <end position="137"/>
    </location>
</feature>
<feature type="transmembrane region" description="Helical" evidence="5">
    <location>
        <begin position="143"/>
        <end position="162"/>
    </location>
</feature>
<proteinExistence type="predicted"/>
<protein>
    <submittedName>
        <fullName evidence="7">MauE/DoxX family redox-associated membrane protein</fullName>
    </submittedName>
</protein>
<keyword evidence="3 5" id="KW-1133">Transmembrane helix</keyword>
<feature type="domain" description="Methylamine utilisation protein MauE" evidence="6">
    <location>
        <begin position="3"/>
        <end position="131"/>
    </location>
</feature>
<evidence type="ECO:0000256" key="5">
    <source>
        <dbReference type="SAM" id="Phobius"/>
    </source>
</evidence>
<comment type="subcellular location">
    <subcellularLocation>
        <location evidence="1">Membrane</location>
        <topology evidence="1">Multi-pass membrane protein</topology>
    </subcellularLocation>
</comment>
<evidence type="ECO:0000256" key="4">
    <source>
        <dbReference type="ARBA" id="ARBA00023136"/>
    </source>
</evidence>
<evidence type="ECO:0000256" key="1">
    <source>
        <dbReference type="ARBA" id="ARBA00004141"/>
    </source>
</evidence>
<gene>
    <name evidence="7" type="ORF">AB0H72_03105</name>
</gene>
<evidence type="ECO:0000259" key="6">
    <source>
        <dbReference type="Pfam" id="PF07291"/>
    </source>
</evidence>
<accession>A0ABV3F1T5</accession>